<dbReference type="Gene3D" id="3.40.390.30">
    <property type="entry name" value="Metalloproteases ('zincins'), catalytic domain"/>
    <property type="match status" value="1"/>
</dbReference>
<evidence type="ECO:0000256" key="4">
    <source>
        <dbReference type="ARBA" id="ARBA00022722"/>
    </source>
</evidence>
<evidence type="ECO:0000256" key="5">
    <source>
        <dbReference type="ARBA" id="ARBA00022723"/>
    </source>
</evidence>
<keyword evidence="11" id="KW-1185">Reference proteome</keyword>
<dbReference type="OrthoDB" id="9807740at2"/>
<comment type="cofactor">
    <cofactor evidence="9">
        <name>Zn(2+)</name>
        <dbReference type="ChEBI" id="CHEBI:29105"/>
    </cofactor>
    <text evidence="9">Binds 1 zinc ion.</text>
</comment>
<gene>
    <name evidence="9" type="primary">ybeY</name>
    <name evidence="10" type="ORF">SAMN02745176_01677</name>
</gene>
<sequence>MAVLIDNRQDIMVISHDVKAFVEKIVKAVLDYEKWDEDFEVSISFVDNKEIQTLNKEYRNIDAPTDVLSFPMLEYDEEVSDDEILSDEEYIDAEMPLGDIVISTEKAIEQAKEYGHSQEREIAFLLVHGMLHLLGYDHLNAEDEKIMFQKQDEILNVLNIKR</sequence>
<feature type="binding site" evidence="9">
    <location>
        <position position="128"/>
    </location>
    <ligand>
        <name>Zn(2+)</name>
        <dbReference type="ChEBI" id="CHEBI:29105"/>
        <note>catalytic</note>
    </ligand>
</feature>
<dbReference type="GO" id="GO:0005737">
    <property type="term" value="C:cytoplasm"/>
    <property type="evidence" value="ECO:0007669"/>
    <property type="project" value="UniProtKB-SubCell"/>
</dbReference>
<accession>A0A1M6ESR6</accession>
<evidence type="ECO:0000256" key="1">
    <source>
        <dbReference type="ARBA" id="ARBA00010875"/>
    </source>
</evidence>
<dbReference type="InterPro" id="IPR023091">
    <property type="entry name" value="MetalPrtase_cat_dom_sf_prd"/>
</dbReference>
<dbReference type="NCBIfam" id="TIGR00043">
    <property type="entry name" value="rRNA maturation RNase YbeY"/>
    <property type="match status" value="1"/>
</dbReference>
<dbReference type="RefSeq" id="WP_073025765.1">
    <property type="nucleotide sequence ID" value="NZ_FQZS01000010.1"/>
</dbReference>
<dbReference type="Proteomes" id="UP000184442">
    <property type="component" value="Unassembled WGS sequence"/>
</dbReference>
<comment type="function">
    <text evidence="9">Single strand-specific metallo-endoribonuclease involved in late-stage 70S ribosome quality control and in maturation of the 3' terminus of the 16S rRNA.</text>
</comment>
<reference evidence="10 11" key="1">
    <citation type="submission" date="2016-11" db="EMBL/GenBank/DDBJ databases">
        <authorList>
            <person name="Jaros S."/>
            <person name="Januszkiewicz K."/>
            <person name="Wedrychowicz H."/>
        </authorList>
    </citation>
    <scope>NUCLEOTIDE SEQUENCE [LARGE SCALE GENOMIC DNA]</scope>
    <source>
        <strain evidence="10 11">DSM 19022</strain>
    </source>
</reference>
<dbReference type="PANTHER" id="PTHR46986:SF1">
    <property type="entry name" value="ENDORIBONUCLEASE YBEY, CHLOROPLASTIC"/>
    <property type="match status" value="1"/>
</dbReference>
<keyword evidence="4 9" id="KW-0540">Nuclease</keyword>
<dbReference type="InterPro" id="IPR002036">
    <property type="entry name" value="YbeY"/>
</dbReference>
<feature type="binding site" evidence="9">
    <location>
        <position position="138"/>
    </location>
    <ligand>
        <name>Zn(2+)</name>
        <dbReference type="ChEBI" id="CHEBI:29105"/>
        <note>catalytic</note>
    </ligand>
</feature>
<protein>
    <recommendedName>
        <fullName evidence="9">Endoribonuclease YbeY</fullName>
        <ecNumber evidence="9">3.1.-.-</ecNumber>
    </recommendedName>
</protein>
<evidence type="ECO:0000256" key="8">
    <source>
        <dbReference type="ARBA" id="ARBA00022833"/>
    </source>
</evidence>
<comment type="subcellular location">
    <subcellularLocation>
        <location evidence="9">Cytoplasm</location>
    </subcellularLocation>
</comment>
<keyword evidence="3 9" id="KW-0698">rRNA processing</keyword>
<keyword evidence="6 9" id="KW-0255">Endonuclease</keyword>
<dbReference type="HAMAP" id="MF_00009">
    <property type="entry name" value="Endoribonucl_YbeY"/>
    <property type="match status" value="1"/>
</dbReference>
<dbReference type="PANTHER" id="PTHR46986">
    <property type="entry name" value="ENDORIBONUCLEASE YBEY, CHLOROPLASTIC"/>
    <property type="match status" value="1"/>
</dbReference>
<dbReference type="EMBL" id="FQZS01000010">
    <property type="protein sequence ID" value="SHI88507.1"/>
    <property type="molecule type" value="Genomic_DNA"/>
</dbReference>
<dbReference type="PROSITE" id="PS01306">
    <property type="entry name" value="UPF0054"/>
    <property type="match status" value="1"/>
</dbReference>
<evidence type="ECO:0000313" key="10">
    <source>
        <dbReference type="EMBL" id="SHI88507.1"/>
    </source>
</evidence>
<proteinExistence type="inferred from homology"/>
<dbReference type="SUPFAM" id="SSF55486">
    <property type="entry name" value="Metalloproteases ('zincins'), catalytic domain"/>
    <property type="match status" value="1"/>
</dbReference>
<keyword evidence="9" id="KW-0963">Cytoplasm</keyword>
<dbReference type="EC" id="3.1.-.-" evidence="9"/>
<evidence type="ECO:0000313" key="11">
    <source>
        <dbReference type="Proteomes" id="UP000184442"/>
    </source>
</evidence>
<evidence type="ECO:0000256" key="2">
    <source>
        <dbReference type="ARBA" id="ARBA00022517"/>
    </source>
</evidence>
<keyword evidence="8 9" id="KW-0862">Zinc</keyword>
<dbReference type="GO" id="GO:0004222">
    <property type="term" value="F:metalloendopeptidase activity"/>
    <property type="evidence" value="ECO:0007669"/>
    <property type="project" value="InterPro"/>
</dbReference>
<feature type="binding site" evidence="9">
    <location>
        <position position="132"/>
    </location>
    <ligand>
        <name>Zn(2+)</name>
        <dbReference type="ChEBI" id="CHEBI:29105"/>
        <note>catalytic</note>
    </ligand>
</feature>
<dbReference type="GO" id="GO:0004521">
    <property type="term" value="F:RNA endonuclease activity"/>
    <property type="evidence" value="ECO:0007669"/>
    <property type="project" value="UniProtKB-UniRule"/>
</dbReference>
<dbReference type="AlphaFoldDB" id="A0A1M6ESR6"/>
<evidence type="ECO:0000256" key="6">
    <source>
        <dbReference type="ARBA" id="ARBA00022759"/>
    </source>
</evidence>
<keyword evidence="2 9" id="KW-0690">Ribosome biogenesis</keyword>
<dbReference type="GO" id="GO:0006364">
    <property type="term" value="P:rRNA processing"/>
    <property type="evidence" value="ECO:0007669"/>
    <property type="project" value="UniProtKB-UniRule"/>
</dbReference>
<name>A0A1M6ESR6_9FIRM</name>
<dbReference type="GO" id="GO:0008270">
    <property type="term" value="F:zinc ion binding"/>
    <property type="evidence" value="ECO:0007669"/>
    <property type="project" value="UniProtKB-UniRule"/>
</dbReference>
<keyword evidence="7 9" id="KW-0378">Hydrolase</keyword>
<organism evidence="10 11">
    <name type="scientific">Lutispora thermophila DSM 19022</name>
    <dbReference type="NCBI Taxonomy" id="1122184"/>
    <lineage>
        <taxon>Bacteria</taxon>
        <taxon>Bacillati</taxon>
        <taxon>Bacillota</taxon>
        <taxon>Clostridia</taxon>
        <taxon>Lutisporales</taxon>
        <taxon>Lutisporaceae</taxon>
        <taxon>Lutispora</taxon>
    </lineage>
</organism>
<comment type="similarity">
    <text evidence="1 9">Belongs to the endoribonuclease YbeY family.</text>
</comment>
<evidence type="ECO:0000256" key="7">
    <source>
        <dbReference type="ARBA" id="ARBA00022801"/>
    </source>
</evidence>
<dbReference type="Pfam" id="PF02130">
    <property type="entry name" value="YbeY"/>
    <property type="match status" value="1"/>
</dbReference>
<dbReference type="STRING" id="1122184.SAMN02745176_01677"/>
<evidence type="ECO:0000256" key="9">
    <source>
        <dbReference type="HAMAP-Rule" id="MF_00009"/>
    </source>
</evidence>
<dbReference type="InterPro" id="IPR020549">
    <property type="entry name" value="YbeY_CS"/>
</dbReference>
<keyword evidence="5 9" id="KW-0479">Metal-binding</keyword>
<evidence type="ECO:0000256" key="3">
    <source>
        <dbReference type="ARBA" id="ARBA00022552"/>
    </source>
</evidence>